<sequence length="125" mass="13221">MYPASKNLWLAASLAVMTIGTTPALASTTSDAGDPVSIMASCGAVKNPDLGGAKASWTVRCNSTQIWIEGWVKDTRSDGMCGWVTANYPDGSTWTSNKACPEGNKDTFSSPPRDGRIIDAYLQKG</sequence>
<evidence type="ECO:0000313" key="2">
    <source>
        <dbReference type="EMBL" id="MDX8031407.1"/>
    </source>
</evidence>
<dbReference type="RefSeq" id="WP_319966469.1">
    <property type="nucleotide sequence ID" value="NZ_JAXAVW010000010.1"/>
</dbReference>
<evidence type="ECO:0000256" key="1">
    <source>
        <dbReference type="SAM" id="SignalP"/>
    </source>
</evidence>
<proteinExistence type="predicted"/>
<name>A0ABU4T081_9PSEU</name>
<dbReference type="EMBL" id="JAXAVW010000010">
    <property type="protein sequence ID" value="MDX8031407.1"/>
    <property type="molecule type" value="Genomic_DNA"/>
</dbReference>
<evidence type="ECO:0000313" key="3">
    <source>
        <dbReference type="Proteomes" id="UP001285521"/>
    </source>
</evidence>
<feature type="chain" id="PRO_5045096893" description="SH3 domain-containing protein" evidence="1">
    <location>
        <begin position="27"/>
        <end position="125"/>
    </location>
</feature>
<gene>
    <name evidence="2" type="ORF">SK803_14360</name>
</gene>
<dbReference type="Proteomes" id="UP001285521">
    <property type="component" value="Unassembled WGS sequence"/>
</dbReference>
<accession>A0ABU4T081</accession>
<comment type="caution">
    <text evidence="2">The sequence shown here is derived from an EMBL/GenBank/DDBJ whole genome shotgun (WGS) entry which is preliminary data.</text>
</comment>
<organism evidence="2 3">
    <name type="scientific">Lentzea miocenica</name>
    <dbReference type="NCBI Taxonomy" id="3095431"/>
    <lineage>
        <taxon>Bacteria</taxon>
        <taxon>Bacillati</taxon>
        <taxon>Actinomycetota</taxon>
        <taxon>Actinomycetes</taxon>
        <taxon>Pseudonocardiales</taxon>
        <taxon>Pseudonocardiaceae</taxon>
        <taxon>Lentzea</taxon>
    </lineage>
</organism>
<keyword evidence="1" id="KW-0732">Signal</keyword>
<reference evidence="2 3" key="1">
    <citation type="submission" date="2023-11" db="EMBL/GenBank/DDBJ databases">
        <title>Lentzea sokolovensis, sp. nov., Lentzea kristufkii, sp. nov., and Lentzea miocenensis, sp. nov., rare actinobacteria from Sokolov Coal Basin, Miocene lacustrine sediment, Czech Republic.</title>
        <authorList>
            <person name="Lara A."/>
            <person name="Kotroba L."/>
            <person name="Nouioui I."/>
            <person name="Neumann-Schaal M."/>
            <person name="Mast Y."/>
            <person name="Chronakova A."/>
        </authorList>
    </citation>
    <scope>NUCLEOTIDE SEQUENCE [LARGE SCALE GENOMIC DNA]</scope>
    <source>
        <strain evidence="2 3">BCCO 10_0856</strain>
    </source>
</reference>
<reference evidence="2 3" key="2">
    <citation type="submission" date="2023-11" db="EMBL/GenBank/DDBJ databases">
        <authorList>
            <person name="Lara A.C."/>
            <person name="Chronakova A."/>
        </authorList>
    </citation>
    <scope>NUCLEOTIDE SEQUENCE [LARGE SCALE GENOMIC DNA]</scope>
    <source>
        <strain evidence="2 3">BCCO 10_0856</strain>
    </source>
</reference>
<keyword evidence="3" id="KW-1185">Reference proteome</keyword>
<evidence type="ECO:0008006" key="4">
    <source>
        <dbReference type="Google" id="ProtNLM"/>
    </source>
</evidence>
<feature type="signal peptide" evidence="1">
    <location>
        <begin position="1"/>
        <end position="26"/>
    </location>
</feature>
<protein>
    <recommendedName>
        <fullName evidence="4">SH3 domain-containing protein</fullName>
    </recommendedName>
</protein>